<reference evidence="3" key="1">
    <citation type="journal article" date="2019" name="Int. J. Syst. Evol. Microbiol.">
        <title>The Global Catalogue of Microorganisms (GCM) 10K type strain sequencing project: providing services to taxonomists for standard genome sequencing and annotation.</title>
        <authorList>
            <consortium name="The Broad Institute Genomics Platform"/>
            <consortium name="The Broad Institute Genome Sequencing Center for Infectious Disease"/>
            <person name="Wu L."/>
            <person name="Ma J."/>
        </authorList>
    </citation>
    <scope>NUCLEOTIDE SEQUENCE [LARGE SCALE GENOMIC DNA]</scope>
    <source>
        <strain evidence="3">JCM 6835</strain>
    </source>
</reference>
<proteinExistence type="predicted"/>
<keyword evidence="3" id="KW-1185">Reference proteome</keyword>
<organism evidence="2 3">
    <name type="scientific">Nonomuraea recticatena</name>
    <dbReference type="NCBI Taxonomy" id="46178"/>
    <lineage>
        <taxon>Bacteria</taxon>
        <taxon>Bacillati</taxon>
        <taxon>Actinomycetota</taxon>
        <taxon>Actinomycetes</taxon>
        <taxon>Streptosporangiales</taxon>
        <taxon>Streptosporangiaceae</taxon>
        <taxon>Nonomuraea</taxon>
    </lineage>
</organism>
<evidence type="ECO:0000256" key="1">
    <source>
        <dbReference type="SAM" id="MobiDB-lite"/>
    </source>
</evidence>
<comment type="caution">
    <text evidence="2">The sequence shown here is derived from an EMBL/GenBank/DDBJ whole genome shotgun (WGS) entry which is preliminary data.</text>
</comment>
<protein>
    <submittedName>
        <fullName evidence="2">Uncharacterized protein</fullName>
    </submittedName>
</protein>
<sequence>MVADVVLIVGALTAPGLRQMPAGGACGCRRDGPPGRRARKERRSRSSGCGLAGPDVERAAPLSGGGPFDQKDYRYWPVFATVSIERPASVPVLPETSVRM</sequence>
<evidence type="ECO:0000313" key="3">
    <source>
        <dbReference type="Proteomes" id="UP001501666"/>
    </source>
</evidence>
<name>A0ABP6EH83_9ACTN</name>
<accession>A0ABP6EH83</accession>
<feature type="compositionally biased region" description="Basic residues" evidence="1">
    <location>
        <begin position="36"/>
        <end position="45"/>
    </location>
</feature>
<dbReference type="EMBL" id="BAAATE010000012">
    <property type="protein sequence ID" value="GAA2668212.1"/>
    <property type="molecule type" value="Genomic_DNA"/>
</dbReference>
<evidence type="ECO:0000313" key="2">
    <source>
        <dbReference type="EMBL" id="GAA2668212.1"/>
    </source>
</evidence>
<dbReference type="Proteomes" id="UP001501666">
    <property type="component" value="Unassembled WGS sequence"/>
</dbReference>
<gene>
    <name evidence="2" type="ORF">GCM10010412_046110</name>
</gene>
<feature type="region of interest" description="Disordered" evidence="1">
    <location>
        <begin position="24"/>
        <end position="65"/>
    </location>
</feature>